<feature type="compositionally biased region" description="Basic residues" evidence="3">
    <location>
        <begin position="131"/>
        <end position="145"/>
    </location>
</feature>
<dbReference type="Pfam" id="PF00057">
    <property type="entry name" value="Ldl_recept_a"/>
    <property type="match status" value="2"/>
</dbReference>
<dbReference type="Proteomes" id="UP001221898">
    <property type="component" value="Unassembled WGS sequence"/>
</dbReference>
<dbReference type="FunFam" id="4.10.400.10:FF:000110">
    <property type="entry name" value="Low-density lipoprotein receptor-related protein 1B"/>
    <property type="match status" value="1"/>
</dbReference>
<dbReference type="Gene3D" id="4.10.400.10">
    <property type="entry name" value="Low-density Lipoprotein Receptor"/>
    <property type="match status" value="2"/>
</dbReference>
<dbReference type="SMART" id="SM00192">
    <property type="entry name" value="LDLa"/>
    <property type="match status" value="2"/>
</dbReference>
<dbReference type="GO" id="GO:0006898">
    <property type="term" value="P:receptor-mediated endocytosis"/>
    <property type="evidence" value="ECO:0007669"/>
    <property type="project" value="TreeGrafter"/>
</dbReference>
<dbReference type="GO" id="GO:0016324">
    <property type="term" value="C:apical plasma membrane"/>
    <property type="evidence" value="ECO:0007669"/>
    <property type="project" value="TreeGrafter"/>
</dbReference>
<keyword evidence="5" id="KW-1185">Reference proteome</keyword>
<evidence type="ECO:0000256" key="3">
    <source>
        <dbReference type="SAM" id="MobiDB-lite"/>
    </source>
</evidence>
<evidence type="ECO:0000313" key="4">
    <source>
        <dbReference type="EMBL" id="KAJ8358180.1"/>
    </source>
</evidence>
<feature type="disulfide bond" evidence="2">
    <location>
        <begin position="28"/>
        <end position="43"/>
    </location>
</feature>
<keyword evidence="1 2" id="KW-1015">Disulfide bond</keyword>
<proteinExistence type="predicted"/>
<dbReference type="PANTHER" id="PTHR22722">
    <property type="entry name" value="LOW-DENSITY LIPOPROTEIN RECEPTOR-RELATED PROTEIN 2-RELATED"/>
    <property type="match status" value="1"/>
</dbReference>
<reference evidence="4" key="1">
    <citation type="journal article" date="2023" name="Science">
        <title>Genome structures resolve the early diversification of teleost fishes.</title>
        <authorList>
            <person name="Parey E."/>
            <person name="Louis A."/>
            <person name="Montfort J."/>
            <person name="Bouchez O."/>
            <person name="Roques C."/>
            <person name="Iampietro C."/>
            <person name="Lluch J."/>
            <person name="Castinel A."/>
            <person name="Donnadieu C."/>
            <person name="Desvignes T."/>
            <person name="Floi Bucao C."/>
            <person name="Jouanno E."/>
            <person name="Wen M."/>
            <person name="Mejri S."/>
            <person name="Dirks R."/>
            <person name="Jansen H."/>
            <person name="Henkel C."/>
            <person name="Chen W.J."/>
            <person name="Zahm M."/>
            <person name="Cabau C."/>
            <person name="Klopp C."/>
            <person name="Thompson A.W."/>
            <person name="Robinson-Rechavi M."/>
            <person name="Braasch I."/>
            <person name="Lecointre G."/>
            <person name="Bobe J."/>
            <person name="Postlethwait J.H."/>
            <person name="Berthelot C."/>
            <person name="Roest Crollius H."/>
            <person name="Guiguen Y."/>
        </authorList>
    </citation>
    <scope>NUCLEOTIDE SEQUENCE</scope>
    <source>
        <strain evidence="4">NC1722</strain>
    </source>
</reference>
<comment type="caution">
    <text evidence="2">Lacks conserved residue(s) required for the propagation of feature annotation.</text>
</comment>
<evidence type="ECO:0000313" key="5">
    <source>
        <dbReference type="Proteomes" id="UP001221898"/>
    </source>
</evidence>
<feature type="region of interest" description="Disordered" evidence="3">
    <location>
        <begin position="102"/>
        <end position="163"/>
    </location>
</feature>
<dbReference type="PROSITE" id="PS50068">
    <property type="entry name" value="LDLRA_2"/>
    <property type="match status" value="2"/>
</dbReference>
<feature type="disulfide bond" evidence="2">
    <location>
        <begin position="53"/>
        <end position="65"/>
    </location>
</feature>
<protein>
    <submittedName>
        <fullName evidence="4">Uncharacterized protein</fullName>
    </submittedName>
</protein>
<dbReference type="SUPFAM" id="SSF57424">
    <property type="entry name" value="LDL receptor-like module"/>
    <property type="match status" value="2"/>
</dbReference>
<dbReference type="InterPro" id="IPR051221">
    <property type="entry name" value="LDLR-related"/>
</dbReference>
<dbReference type="InterPro" id="IPR002172">
    <property type="entry name" value="LDrepeatLR_classA_rpt"/>
</dbReference>
<comment type="caution">
    <text evidence="4">The sequence shown here is derived from an EMBL/GenBank/DDBJ whole genome shotgun (WGS) entry which is preliminary data.</text>
</comment>
<evidence type="ECO:0000256" key="1">
    <source>
        <dbReference type="ARBA" id="ARBA00023157"/>
    </source>
</evidence>
<dbReference type="AlphaFoldDB" id="A0AAD7VXT3"/>
<sequence>MCAKFLCPPTRPHRCRNDRVCLRKDQVCNSVDDCGDNSDEEECEGTLGRSRPCGKAEFACRNNRCISAELQCDHFDDCGDGGSDELHCKACSAHHIGPSKIRHVQRGHKSVETTGRGSVKDDVLDGDRRALSHRGGGHGRVRTPRAARQEPQETHSVTPAATSSSSSLMRSFVSGREVLSAEVYWQLDVIENVMDSTIASKFTYGDDKPAYLTTFGIAPHFSCLLLKVRSAYHYMLLFDESLNRPLQSKLSDVHLRNWDGDCQHKIP</sequence>
<evidence type="ECO:0000256" key="2">
    <source>
        <dbReference type="PROSITE-ProRule" id="PRU00124"/>
    </source>
</evidence>
<accession>A0AAD7VXT3</accession>
<feature type="compositionally biased region" description="Basic and acidic residues" evidence="3">
    <location>
        <begin position="118"/>
        <end position="130"/>
    </location>
</feature>
<gene>
    <name evidence="4" type="ORF">AAFF_G00028020</name>
</gene>
<dbReference type="CDD" id="cd00112">
    <property type="entry name" value="LDLa"/>
    <property type="match status" value="2"/>
</dbReference>
<name>A0AAD7VXT3_9TELE</name>
<dbReference type="EMBL" id="JAINUG010001122">
    <property type="protein sequence ID" value="KAJ8358180.1"/>
    <property type="molecule type" value="Genomic_DNA"/>
</dbReference>
<dbReference type="PRINTS" id="PR00261">
    <property type="entry name" value="LDLRECEPTOR"/>
</dbReference>
<organism evidence="4 5">
    <name type="scientific">Aldrovandia affinis</name>
    <dbReference type="NCBI Taxonomy" id="143900"/>
    <lineage>
        <taxon>Eukaryota</taxon>
        <taxon>Metazoa</taxon>
        <taxon>Chordata</taxon>
        <taxon>Craniata</taxon>
        <taxon>Vertebrata</taxon>
        <taxon>Euteleostomi</taxon>
        <taxon>Actinopterygii</taxon>
        <taxon>Neopterygii</taxon>
        <taxon>Teleostei</taxon>
        <taxon>Notacanthiformes</taxon>
        <taxon>Halosauridae</taxon>
        <taxon>Aldrovandia</taxon>
    </lineage>
</organism>
<dbReference type="GO" id="GO:0043235">
    <property type="term" value="C:receptor complex"/>
    <property type="evidence" value="ECO:0007669"/>
    <property type="project" value="TreeGrafter"/>
</dbReference>
<dbReference type="InterPro" id="IPR036055">
    <property type="entry name" value="LDL_receptor-like_sf"/>
</dbReference>
<dbReference type="GO" id="GO:0042562">
    <property type="term" value="F:hormone binding"/>
    <property type="evidence" value="ECO:0007669"/>
    <property type="project" value="TreeGrafter"/>
</dbReference>
<feature type="disulfide bond" evidence="2">
    <location>
        <begin position="60"/>
        <end position="78"/>
    </location>
</feature>
<dbReference type="FunFam" id="4.10.400.10:FF:000047">
    <property type="entry name" value="Prolow-density lipoprotein receptor-related protein 1"/>
    <property type="match status" value="1"/>
</dbReference>
<dbReference type="PANTHER" id="PTHR22722:SF15">
    <property type="entry name" value="LOW-DENSITY LIPOPROTEIN RECEPTOR-RELATED"/>
    <property type="match status" value="1"/>
</dbReference>